<dbReference type="PROSITE" id="PS51352">
    <property type="entry name" value="THIOREDOXIN_2"/>
    <property type="match status" value="1"/>
</dbReference>
<dbReference type="AlphaFoldDB" id="A0A0V0QND7"/>
<dbReference type="InterPro" id="IPR036249">
    <property type="entry name" value="Thioredoxin-like_sf"/>
</dbReference>
<keyword evidence="4" id="KW-1185">Reference proteome</keyword>
<evidence type="ECO:0000313" key="4">
    <source>
        <dbReference type="Proteomes" id="UP000054937"/>
    </source>
</evidence>
<dbReference type="GO" id="GO:0034976">
    <property type="term" value="P:response to endoplasmic reticulum stress"/>
    <property type="evidence" value="ECO:0007669"/>
    <property type="project" value="TreeGrafter"/>
</dbReference>
<dbReference type="CDD" id="cd02961">
    <property type="entry name" value="PDI_a_family"/>
    <property type="match status" value="1"/>
</dbReference>
<evidence type="ECO:0000313" key="3">
    <source>
        <dbReference type="EMBL" id="KRX03778.1"/>
    </source>
</evidence>
<name>A0A0V0QND7_PSEPJ</name>
<dbReference type="GO" id="GO:0005788">
    <property type="term" value="C:endoplasmic reticulum lumen"/>
    <property type="evidence" value="ECO:0007669"/>
    <property type="project" value="TreeGrafter"/>
</dbReference>
<dbReference type="SUPFAM" id="SSF52833">
    <property type="entry name" value="Thioredoxin-like"/>
    <property type="match status" value="4"/>
</dbReference>
<keyword evidence="1" id="KW-0732">Signal</keyword>
<dbReference type="Gene3D" id="3.40.30.10">
    <property type="entry name" value="Glutaredoxin"/>
    <property type="match status" value="3"/>
</dbReference>
<feature type="signal peptide" evidence="1">
    <location>
        <begin position="1"/>
        <end position="16"/>
    </location>
</feature>
<dbReference type="Proteomes" id="UP000054937">
    <property type="component" value="Unassembled WGS sequence"/>
</dbReference>
<accession>A0A0V0QND7</accession>
<dbReference type="InParanoid" id="A0A0V0QND7"/>
<feature type="chain" id="PRO_5006867515" evidence="1">
    <location>
        <begin position="17"/>
        <end position="660"/>
    </location>
</feature>
<gene>
    <name evidence="3" type="ORF">PPERSA_04286</name>
</gene>
<dbReference type="PANTHER" id="PTHR45815">
    <property type="entry name" value="PROTEIN DISULFIDE-ISOMERASE A6"/>
    <property type="match status" value="1"/>
</dbReference>
<dbReference type="PANTHER" id="PTHR45815:SF3">
    <property type="entry name" value="PROTEIN DISULFIDE-ISOMERASE A6"/>
    <property type="match status" value="1"/>
</dbReference>
<dbReference type="PROSITE" id="PS51257">
    <property type="entry name" value="PROKAR_LIPOPROTEIN"/>
    <property type="match status" value="1"/>
</dbReference>
<organism evidence="3 4">
    <name type="scientific">Pseudocohnilembus persalinus</name>
    <name type="common">Ciliate</name>
    <dbReference type="NCBI Taxonomy" id="266149"/>
    <lineage>
        <taxon>Eukaryota</taxon>
        <taxon>Sar</taxon>
        <taxon>Alveolata</taxon>
        <taxon>Ciliophora</taxon>
        <taxon>Intramacronucleata</taxon>
        <taxon>Oligohymenophorea</taxon>
        <taxon>Scuticociliatia</taxon>
        <taxon>Philasterida</taxon>
        <taxon>Pseudocohnilembidae</taxon>
        <taxon>Pseudocohnilembus</taxon>
    </lineage>
</organism>
<dbReference type="Pfam" id="PF00085">
    <property type="entry name" value="Thioredoxin"/>
    <property type="match status" value="2"/>
</dbReference>
<dbReference type="EMBL" id="LDAU01000126">
    <property type="protein sequence ID" value="KRX03778.1"/>
    <property type="molecule type" value="Genomic_DNA"/>
</dbReference>
<dbReference type="OrthoDB" id="59470at2759"/>
<evidence type="ECO:0000256" key="1">
    <source>
        <dbReference type="SAM" id="SignalP"/>
    </source>
</evidence>
<comment type="caution">
    <text evidence="3">The sequence shown here is derived from an EMBL/GenBank/DDBJ whole genome shotgun (WGS) entry which is preliminary data.</text>
</comment>
<reference evidence="3 4" key="1">
    <citation type="journal article" date="2015" name="Sci. Rep.">
        <title>Genome of the facultative scuticociliatosis pathogen Pseudocohnilembus persalinus provides insight into its virulence through horizontal gene transfer.</title>
        <authorList>
            <person name="Xiong J."/>
            <person name="Wang G."/>
            <person name="Cheng J."/>
            <person name="Tian M."/>
            <person name="Pan X."/>
            <person name="Warren A."/>
            <person name="Jiang C."/>
            <person name="Yuan D."/>
            <person name="Miao W."/>
        </authorList>
    </citation>
    <scope>NUCLEOTIDE SEQUENCE [LARGE SCALE GENOMIC DNA]</scope>
    <source>
        <strain evidence="3">36N120E</strain>
    </source>
</reference>
<evidence type="ECO:0000259" key="2">
    <source>
        <dbReference type="PROSITE" id="PS51352"/>
    </source>
</evidence>
<dbReference type="GO" id="GO:0015035">
    <property type="term" value="F:protein-disulfide reductase activity"/>
    <property type="evidence" value="ECO:0007669"/>
    <property type="project" value="TreeGrafter"/>
</dbReference>
<dbReference type="InterPro" id="IPR013766">
    <property type="entry name" value="Thioredoxin_domain"/>
</dbReference>
<sequence>MKIFLILLALIAATSCLYENSQFVKILHWSTFKQEVMQSNDAWYINFGQDNCSDCKKFATIYEQAAQEQIGEVKYGYVDVSKEREIVKFFGINGMNHQIFLCEEKPGTAGQPSFYNWPKDVKNLLQFAKNEMYMRKRIPLMKGSDYMPKLFTKKELEQKVLSSKDPWFLLFCSDQQQQECLDIVYDYDQAAKKLNKFVKFGLIDTFKSEITNVFGINGLGVCIFLGSDKPGPVGSPSLVGTQLKQKDYEKYVWDYLETKPTLEAQNIIQQYSQIPTLTYQQIMRSKKSTVVLLYTGSELFTTTQQLKELFEVFSQLSSTDKITYGKISVDDEKYMVNHFDIWPVPNIVYFPFNAKTSETIIIYDGIYTTDEIKPWAETQQYDNENDKQVLLQRQNFETTVMNSQESWFIMFYTLNKNWCRKCIHLQPEWKKLSNMLQGKVNVGKYNCDNGRDICQKFEVYNFPKLVYMPAGKKNWSLDNYSIYEGAFSKNSLYQFAIDNTNNEELSKVAHLTDYLVFEKYCKKFNGICLINVLPQDGQENSIGLQNYIKELQSASNQLIKDPVSFLYIQKGEQPEIEKKFDLCSKGYPCTLGLDNRIDKEKGYKTFVKNFSAKNIVKNIKDILSEKRAMIPLNFNIPEIINIQQQGAFQNQNGQENHTDL</sequence>
<protein>
    <submittedName>
        <fullName evidence="3">Thioredoxin-like fold</fullName>
    </submittedName>
</protein>
<feature type="domain" description="Thioredoxin" evidence="2">
    <location>
        <begin position="366"/>
        <end position="502"/>
    </location>
</feature>
<proteinExistence type="predicted"/>